<dbReference type="Gene3D" id="3.40.630.30">
    <property type="match status" value="1"/>
</dbReference>
<dbReference type="InterPro" id="IPR045057">
    <property type="entry name" value="Gcn5-rel_NAT"/>
</dbReference>
<feature type="domain" description="N-acetyltransferase" evidence="1">
    <location>
        <begin position="1"/>
        <end position="97"/>
    </location>
</feature>
<sequence>MDEFKLGNNEIYMEEDGEVIARIQFVPSGSDENGKELITVKHTIVNEGHNGKGLGKKLVNRIVEYAKEENKAIIPECTYAKKVLEGNEEFREVLAKR</sequence>
<keyword evidence="3" id="KW-0808">Transferase</keyword>
<feature type="domain" description="N-acetyltransferase" evidence="2">
    <location>
        <begin position="3"/>
        <end position="95"/>
    </location>
</feature>
<organism evidence="3 4">
    <name type="scientific">Schinkia azotoformans MEV2011</name>
    <dbReference type="NCBI Taxonomy" id="1348973"/>
    <lineage>
        <taxon>Bacteria</taxon>
        <taxon>Bacillati</taxon>
        <taxon>Bacillota</taxon>
        <taxon>Bacilli</taxon>
        <taxon>Bacillales</taxon>
        <taxon>Bacillaceae</taxon>
        <taxon>Calidifontibacillus/Schinkia group</taxon>
        <taxon>Schinkia</taxon>
    </lineage>
</organism>
<evidence type="ECO:0000259" key="1">
    <source>
        <dbReference type="PROSITE" id="PS51186"/>
    </source>
</evidence>
<dbReference type="SUPFAM" id="SSF55729">
    <property type="entry name" value="Acyl-CoA N-acyltransferases (Nat)"/>
    <property type="match status" value="1"/>
</dbReference>
<gene>
    <name evidence="3" type="ORF">M670_03088</name>
</gene>
<dbReference type="CDD" id="cd04301">
    <property type="entry name" value="NAT_SF"/>
    <property type="match status" value="1"/>
</dbReference>
<dbReference type="EMBL" id="JJRY01000012">
    <property type="protein sequence ID" value="KEF37782.1"/>
    <property type="molecule type" value="Genomic_DNA"/>
</dbReference>
<dbReference type="PANTHER" id="PTHR31435:SF10">
    <property type="entry name" value="BSR4717 PROTEIN"/>
    <property type="match status" value="1"/>
</dbReference>
<reference evidence="3 4" key="1">
    <citation type="submission" date="2014-04" db="EMBL/GenBank/DDBJ databases">
        <title>Draft genome sequence of Bacillus azotoformans MEV2011, a (co-) denitrifying strain unable to grow in the presence of oxygen.</title>
        <authorList>
            <person name="Nielsen M."/>
            <person name="Schreiber L."/>
            <person name="Finster K."/>
            <person name="Schramm A."/>
        </authorList>
    </citation>
    <scope>NUCLEOTIDE SEQUENCE [LARGE SCALE GENOMIC DNA]</scope>
    <source>
        <strain evidence="3 4">MEV2011</strain>
    </source>
</reference>
<dbReference type="AlphaFoldDB" id="A0A072NKI7"/>
<dbReference type="PROSITE" id="PS51186">
    <property type="entry name" value="GNAT"/>
    <property type="match status" value="1"/>
</dbReference>
<comment type="caution">
    <text evidence="3">The sequence shown here is derived from an EMBL/GenBank/DDBJ whole genome shotgun (WGS) entry which is preliminary data.</text>
</comment>
<proteinExistence type="predicted"/>
<accession>A0A072NKI7</accession>
<dbReference type="PATRIC" id="fig|1348973.3.peg.2986"/>
<dbReference type="InterPro" id="IPR000182">
    <property type="entry name" value="GNAT_dom"/>
</dbReference>
<dbReference type="GO" id="GO:0016747">
    <property type="term" value="F:acyltransferase activity, transferring groups other than amino-acyl groups"/>
    <property type="evidence" value="ECO:0007669"/>
    <property type="project" value="InterPro"/>
</dbReference>
<evidence type="ECO:0000259" key="2">
    <source>
        <dbReference type="PROSITE" id="PS51729"/>
    </source>
</evidence>
<evidence type="ECO:0000313" key="3">
    <source>
        <dbReference type="EMBL" id="KEF37782.1"/>
    </source>
</evidence>
<dbReference type="Pfam" id="PF14542">
    <property type="entry name" value="Acetyltransf_CG"/>
    <property type="match status" value="1"/>
</dbReference>
<dbReference type="InterPro" id="IPR016181">
    <property type="entry name" value="Acyl_CoA_acyltransferase"/>
</dbReference>
<dbReference type="PANTHER" id="PTHR31435">
    <property type="entry name" value="PROTEIN NATD1"/>
    <property type="match status" value="1"/>
</dbReference>
<evidence type="ECO:0000313" key="4">
    <source>
        <dbReference type="Proteomes" id="UP000027936"/>
    </source>
</evidence>
<dbReference type="Proteomes" id="UP000027936">
    <property type="component" value="Unassembled WGS sequence"/>
</dbReference>
<name>A0A072NKI7_SCHAZ</name>
<protein>
    <submittedName>
        <fullName evidence="3">Putative acetyltransferase</fullName>
    </submittedName>
</protein>
<dbReference type="InterPro" id="IPR031165">
    <property type="entry name" value="GNAT_YJDJ"/>
</dbReference>
<dbReference type="PROSITE" id="PS51729">
    <property type="entry name" value="GNAT_YJDJ"/>
    <property type="match status" value="1"/>
</dbReference>